<accession>A0A976YFC8</accession>
<organism evidence="2">
    <name type="scientific">Yangshan Harbor Nitrososphaeria virus</name>
    <dbReference type="NCBI Taxonomy" id="2969597"/>
    <lineage>
        <taxon>Viruses</taxon>
        <taxon>Duplodnaviria</taxon>
        <taxon>Heunggongvirae</taxon>
        <taxon>Uroviricota</taxon>
        <taxon>Caudoviricetes</taxon>
    </lineage>
</organism>
<name>A0A976YFC8_9CAUD</name>
<evidence type="ECO:0000313" key="2">
    <source>
        <dbReference type="EMBL" id="UVF62667.1"/>
    </source>
</evidence>
<reference evidence="2" key="1">
    <citation type="submission" date="2022-05" db="EMBL/GenBank/DDBJ databases">
        <title>Diverse viruses of marine archaea discovered using metagenomics.</title>
        <authorList>
            <person name="Zhou Y."/>
        </authorList>
    </citation>
    <scope>NUCLEOTIDE SEQUENCE</scope>
    <source>
        <strain evidence="2">YSH_354833</strain>
    </source>
</reference>
<dbReference type="EMBL" id="ON649703">
    <property type="protein sequence ID" value="UVF62667.1"/>
    <property type="molecule type" value="Genomic_DNA"/>
</dbReference>
<sequence length="121" mass="13939">MVKREVMLAKHTPAPEYPIVSNKQLDELQQLHLYEVVTWPMHYPDELCMKLLRKISDPNVIMFISLMNGITPIMTIGDHKAFIVDLTPKKKSNRSLPSYLNPSYNSTTQVEKNLQDQRGSV</sequence>
<proteinExistence type="predicted"/>
<feature type="compositionally biased region" description="Polar residues" evidence="1">
    <location>
        <begin position="94"/>
        <end position="121"/>
    </location>
</feature>
<protein>
    <submittedName>
        <fullName evidence="2">Uncharacterized protein</fullName>
    </submittedName>
</protein>
<feature type="region of interest" description="Disordered" evidence="1">
    <location>
        <begin position="91"/>
        <end position="121"/>
    </location>
</feature>
<evidence type="ECO:0000256" key="1">
    <source>
        <dbReference type="SAM" id="MobiDB-lite"/>
    </source>
</evidence>